<dbReference type="PANTHER" id="PTHR33908">
    <property type="entry name" value="MANNOSYLTRANSFERASE YKCB-RELATED"/>
    <property type="match status" value="1"/>
</dbReference>
<feature type="transmembrane region" description="Helical" evidence="8">
    <location>
        <begin position="116"/>
        <end position="136"/>
    </location>
</feature>
<evidence type="ECO:0000256" key="2">
    <source>
        <dbReference type="ARBA" id="ARBA00022475"/>
    </source>
</evidence>
<evidence type="ECO:0000313" key="11">
    <source>
        <dbReference type="Proteomes" id="UP000198727"/>
    </source>
</evidence>
<feature type="transmembrane region" description="Helical" evidence="8">
    <location>
        <begin position="286"/>
        <end position="302"/>
    </location>
</feature>
<dbReference type="STRING" id="587909.SAMN05421810_11275"/>
<evidence type="ECO:0000313" key="10">
    <source>
        <dbReference type="EMBL" id="SFQ67439.1"/>
    </source>
</evidence>
<name>A0A1I6AFG4_9PSEU</name>
<dbReference type="RefSeq" id="WP_424923260.1">
    <property type="nucleotide sequence ID" value="NZ_FOWW01000012.1"/>
</dbReference>
<evidence type="ECO:0000256" key="6">
    <source>
        <dbReference type="ARBA" id="ARBA00022989"/>
    </source>
</evidence>
<dbReference type="GO" id="GO:0005886">
    <property type="term" value="C:plasma membrane"/>
    <property type="evidence" value="ECO:0007669"/>
    <property type="project" value="UniProtKB-SubCell"/>
</dbReference>
<keyword evidence="6 8" id="KW-1133">Transmembrane helix</keyword>
<dbReference type="InterPro" id="IPR050297">
    <property type="entry name" value="LipidA_mod_glycosyltrf_83"/>
</dbReference>
<keyword evidence="3" id="KW-0328">Glycosyltransferase</keyword>
<evidence type="ECO:0000259" key="9">
    <source>
        <dbReference type="Pfam" id="PF13231"/>
    </source>
</evidence>
<keyword evidence="5 8" id="KW-0812">Transmembrane</keyword>
<feature type="domain" description="Glycosyltransferase RgtA/B/C/D-like" evidence="9">
    <location>
        <begin position="63"/>
        <end position="223"/>
    </location>
</feature>
<feature type="transmembrane region" description="Helical" evidence="8">
    <location>
        <begin position="84"/>
        <end position="104"/>
    </location>
</feature>
<sequence length="505" mass="54428">MSVSAVQPTLGRSTVPALARGPVLALAAAVGLLLLATSGRHGYFGDELYFLAAGRHLDWGYADQPPLLPLLARLMDTLAPGSLVVLRLPATLVTATGVVVAALLARELGGGRKAQVLVAATSAICPFLLGTGHYLATSTLDPFGWAVVTLLLVRWVRTRADGLLVWAGVVTGLTLNVKFLLLGFWLVAGVCLLAVGPRELLRRPMLWVGALIAAAAVAPTVVWQARNGWPQLDMNAAIAEEVTVGWGGRALFLPGALLGAGLLPGVVLLIYGVVRLLRSAELRPHRFLGWTTLGLAAVFLAIPGRPYYLAGMFPVCWAAAAVGVERVRPARWWRWVPTWPVYVVSAVVAVPLSLPVYPTSWVTVRPEIPGPAFAFAELGWPDTVAAIAGAYHRIPEPRRRHAVVVTEFYWEAAAVARYGPEHGLPEPYSGHRGYWTLGRPPETADTVLYLGTDPSVLRAHFTEVRRVGELPAGTGAMRPGTGLWLATGRTEPWETLWPRFRRFSI</sequence>
<dbReference type="Proteomes" id="UP000198727">
    <property type="component" value="Unassembled WGS sequence"/>
</dbReference>
<keyword evidence="4 10" id="KW-0808">Transferase</keyword>
<evidence type="ECO:0000256" key="8">
    <source>
        <dbReference type="SAM" id="Phobius"/>
    </source>
</evidence>
<feature type="transmembrane region" description="Helical" evidence="8">
    <location>
        <begin position="163"/>
        <end position="193"/>
    </location>
</feature>
<keyword evidence="2" id="KW-1003">Cell membrane</keyword>
<dbReference type="GO" id="GO:0009103">
    <property type="term" value="P:lipopolysaccharide biosynthetic process"/>
    <property type="evidence" value="ECO:0007669"/>
    <property type="project" value="UniProtKB-ARBA"/>
</dbReference>
<dbReference type="PANTHER" id="PTHR33908:SF11">
    <property type="entry name" value="MEMBRANE PROTEIN"/>
    <property type="match status" value="1"/>
</dbReference>
<dbReference type="GO" id="GO:0016763">
    <property type="term" value="F:pentosyltransferase activity"/>
    <property type="evidence" value="ECO:0007669"/>
    <property type="project" value="TreeGrafter"/>
</dbReference>
<evidence type="ECO:0000256" key="1">
    <source>
        <dbReference type="ARBA" id="ARBA00004651"/>
    </source>
</evidence>
<proteinExistence type="predicted"/>
<keyword evidence="7 8" id="KW-0472">Membrane</keyword>
<keyword evidence="11" id="KW-1185">Reference proteome</keyword>
<evidence type="ECO:0000256" key="4">
    <source>
        <dbReference type="ARBA" id="ARBA00022679"/>
    </source>
</evidence>
<organism evidence="10 11">
    <name type="scientific">Amycolatopsis arida</name>
    <dbReference type="NCBI Taxonomy" id="587909"/>
    <lineage>
        <taxon>Bacteria</taxon>
        <taxon>Bacillati</taxon>
        <taxon>Actinomycetota</taxon>
        <taxon>Actinomycetes</taxon>
        <taxon>Pseudonocardiales</taxon>
        <taxon>Pseudonocardiaceae</taxon>
        <taxon>Amycolatopsis</taxon>
    </lineage>
</organism>
<protein>
    <submittedName>
        <fullName evidence="10">4-amino-4-deoxy-L-arabinose transferase</fullName>
    </submittedName>
</protein>
<feature type="transmembrane region" description="Helical" evidence="8">
    <location>
        <begin position="205"/>
        <end position="225"/>
    </location>
</feature>
<dbReference type="EMBL" id="FOWW01000012">
    <property type="protein sequence ID" value="SFQ67439.1"/>
    <property type="molecule type" value="Genomic_DNA"/>
</dbReference>
<dbReference type="Pfam" id="PF13231">
    <property type="entry name" value="PMT_2"/>
    <property type="match status" value="1"/>
</dbReference>
<gene>
    <name evidence="10" type="ORF">SAMN05421810_11275</name>
</gene>
<evidence type="ECO:0000256" key="5">
    <source>
        <dbReference type="ARBA" id="ARBA00022692"/>
    </source>
</evidence>
<feature type="transmembrane region" description="Helical" evidence="8">
    <location>
        <begin position="251"/>
        <end position="274"/>
    </location>
</feature>
<reference evidence="11" key="1">
    <citation type="submission" date="2016-10" db="EMBL/GenBank/DDBJ databases">
        <authorList>
            <person name="Varghese N."/>
            <person name="Submissions S."/>
        </authorList>
    </citation>
    <scope>NUCLEOTIDE SEQUENCE [LARGE SCALE GENOMIC DNA]</scope>
    <source>
        <strain evidence="11">CGMCC 4.5579</strain>
    </source>
</reference>
<feature type="transmembrane region" description="Helical" evidence="8">
    <location>
        <begin position="339"/>
        <end position="358"/>
    </location>
</feature>
<comment type="subcellular location">
    <subcellularLocation>
        <location evidence="1">Cell membrane</location>
        <topology evidence="1">Multi-pass membrane protein</topology>
    </subcellularLocation>
</comment>
<evidence type="ECO:0000256" key="7">
    <source>
        <dbReference type="ARBA" id="ARBA00023136"/>
    </source>
</evidence>
<dbReference type="InterPro" id="IPR038731">
    <property type="entry name" value="RgtA/B/C-like"/>
</dbReference>
<accession>A0A1I6AFG4</accession>
<dbReference type="AlphaFoldDB" id="A0A1I6AFG4"/>
<evidence type="ECO:0000256" key="3">
    <source>
        <dbReference type="ARBA" id="ARBA00022676"/>
    </source>
</evidence>
<feature type="transmembrane region" description="Helical" evidence="8">
    <location>
        <begin position="21"/>
        <end position="39"/>
    </location>
</feature>